<evidence type="ECO:0000259" key="8">
    <source>
        <dbReference type="PROSITE" id="PS50110"/>
    </source>
</evidence>
<dbReference type="Pfam" id="PF00072">
    <property type="entry name" value="Response_reg"/>
    <property type="match status" value="1"/>
</dbReference>
<evidence type="ECO:0000313" key="9">
    <source>
        <dbReference type="EMBL" id="GID62895.1"/>
    </source>
</evidence>
<dbReference type="Gene3D" id="3.40.50.2300">
    <property type="match status" value="1"/>
</dbReference>
<feature type="region of interest" description="Disordered" evidence="6">
    <location>
        <begin position="199"/>
        <end position="224"/>
    </location>
</feature>
<dbReference type="GO" id="GO:0006355">
    <property type="term" value="P:regulation of DNA-templated transcription"/>
    <property type="evidence" value="ECO:0007669"/>
    <property type="project" value="InterPro"/>
</dbReference>
<dbReference type="SMART" id="SM00448">
    <property type="entry name" value="REC"/>
    <property type="match status" value="1"/>
</dbReference>
<dbReference type="Proteomes" id="UP000619479">
    <property type="component" value="Unassembled WGS sequence"/>
</dbReference>
<dbReference type="CDD" id="cd06170">
    <property type="entry name" value="LuxR_C_like"/>
    <property type="match status" value="1"/>
</dbReference>
<comment type="caution">
    <text evidence="9">The sequence shown here is derived from an EMBL/GenBank/DDBJ whole genome shotgun (WGS) entry which is preliminary data.</text>
</comment>
<dbReference type="SUPFAM" id="SSF52172">
    <property type="entry name" value="CheY-like"/>
    <property type="match status" value="1"/>
</dbReference>
<keyword evidence="10" id="KW-1185">Reference proteome</keyword>
<dbReference type="PROSITE" id="PS00622">
    <property type="entry name" value="HTH_LUXR_1"/>
    <property type="match status" value="1"/>
</dbReference>
<evidence type="ECO:0000256" key="3">
    <source>
        <dbReference type="ARBA" id="ARBA00023125"/>
    </source>
</evidence>
<keyword evidence="1 5" id="KW-0597">Phosphoprotein</keyword>
<dbReference type="EMBL" id="BOMH01000005">
    <property type="protein sequence ID" value="GID62895.1"/>
    <property type="molecule type" value="Genomic_DNA"/>
</dbReference>
<dbReference type="InterPro" id="IPR039420">
    <property type="entry name" value="WalR-like"/>
</dbReference>
<dbReference type="PROSITE" id="PS50110">
    <property type="entry name" value="RESPONSE_REGULATORY"/>
    <property type="match status" value="1"/>
</dbReference>
<keyword evidence="3 9" id="KW-0238">DNA-binding</keyword>
<evidence type="ECO:0000313" key="10">
    <source>
        <dbReference type="Proteomes" id="UP000619479"/>
    </source>
</evidence>
<dbReference type="GO" id="GO:0000160">
    <property type="term" value="P:phosphorelay signal transduction system"/>
    <property type="evidence" value="ECO:0007669"/>
    <property type="project" value="InterPro"/>
</dbReference>
<evidence type="ECO:0000256" key="5">
    <source>
        <dbReference type="PROSITE-ProRule" id="PRU00169"/>
    </source>
</evidence>
<sequence length="295" mass="29994">MVAVARGAEPGGVAAAVARGAEPGGVAVAVVGDAARGGVAVTVVDHVGRSGGAVTVSGVIRVLIADDDPLVRVGLGLVLGAGQDLTIVGEAGDGAEAVELTRRLRPDVVLMDIRMPRMDGLAATREIRRAGPEPAVIVLTTFDTDEHLLGALRLGANGFLLKDIAPASILDAVRRAAAGESILAPSVLPRLIGYAVGRDEKASRSPGGGGAKGSDAAGRAGGDDVARRARAALERLSEREREVAEAVATGGSNAEISAELHMSVATVKAYVSRLLEKLGCANRVQVAILVHESRR</sequence>
<dbReference type="PANTHER" id="PTHR43214:SF24">
    <property type="entry name" value="TRANSCRIPTIONAL REGULATORY PROTEIN NARL-RELATED"/>
    <property type="match status" value="1"/>
</dbReference>
<dbReference type="InterPro" id="IPR000792">
    <property type="entry name" value="Tscrpt_reg_LuxR_C"/>
</dbReference>
<dbReference type="InterPro" id="IPR011006">
    <property type="entry name" value="CheY-like_superfamily"/>
</dbReference>
<dbReference type="PRINTS" id="PR00038">
    <property type="entry name" value="HTHLUXR"/>
</dbReference>
<dbReference type="PANTHER" id="PTHR43214">
    <property type="entry name" value="TWO-COMPONENT RESPONSE REGULATOR"/>
    <property type="match status" value="1"/>
</dbReference>
<feature type="domain" description="HTH luxR-type" evidence="7">
    <location>
        <begin position="229"/>
        <end position="294"/>
    </location>
</feature>
<dbReference type="InterPro" id="IPR058245">
    <property type="entry name" value="NreC/VraR/RcsB-like_REC"/>
</dbReference>
<feature type="domain" description="Response regulatory" evidence="8">
    <location>
        <begin position="61"/>
        <end position="177"/>
    </location>
</feature>
<evidence type="ECO:0000259" key="7">
    <source>
        <dbReference type="PROSITE" id="PS50043"/>
    </source>
</evidence>
<organism evidence="9 10">
    <name type="scientific">Actinoplanes cyaneus</name>
    <dbReference type="NCBI Taxonomy" id="52696"/>
    <lineage>
        <taxon>Bacteria</taxon>
        <taxon>Bacillati</taxon>
        <taxon>Actinomycetota</taxon>
        <taxon>Actinomycetes</taxon>
        <taxon>Micromonosporales</taxon>
        <taxon>Micromonosporaceae</taxon>
        <taxon>Actinoplanes</taxon>
    </lineage>
</organism>
<name>A0A919IB89_9ACTN</name>
<dbReference type="Pfam" id="PF00196">
    <property type="entry name" value="GerE"/>
    <property type="match status" value="1"/>
</dbReference>
<feature type="modified residue" description="4-aspartylphosphate" evidence="5">
    <location>
        <position position="112"/>
    </location>
</feature>
<evidence type="ECO:0000256" key="1">
    <source>
        <dbReference type="ARBA" id="ARBA00022553"/>
    </source>
</evidence>
<protein>
    <submittedName>
        <fullName evidence="9">DNA-binding response regulator</fullName>
    </submittedName>
</protein>
<dbReference type="PROSITE" id="PS50043">
    <property type="entry name" value="HTH_LUXR_2"/>
    <property type="match status" value="1"/>
</dbReference>
<dbReference type="SUPFAM" id="SSF46894">
    <property type="entry name" value="C-terminal effector domain of the bipartite response regulators"/>
    <property type="match status" value="1"/>
</dbReference>
<dbReference type="AlphaFoldDB" id="A0A919IB89"/>
<proteinExistence type="predicted"/>
<reference evidence="9" key="1">
    <citation type="submission" date="2021-01" db="EMBL/GenBank/DDBJ databases">
        <title>Whole genome shotgun sequence of Actinoplanes cyaneus NBRC 14990.</title>
        <authorList>
            <person name="Komaki H."/>
            <person name="Tamura T."/>
        </authorList>
    </citation>
    <scope>NUCLEOTIDE SEQUENCE</scope>
    <source>
        <strain evidence="9">NBRC 14990</strain>
    </source>
</reference>
<dbReference type="InterPro" id="IPR001789">
    <property type="entry name" value="Sig_transdc_resp-reg_receiver"/>
</dbReference>
<dbReference type="InterPro" id="IPR016032">
    <property type="entry name" value="Sig_transdc_resp-reg_C-effctor"/>
</dbReference>
<evidence type="ECO:0000256" key="6">
    <source>
        <dbReference type="SAM" id="MobiDB-lite"/>
    </source>
</evidence>
<dbReference type="GO" id="GO:0003677">
    <property type="term" value="F:DNA binding"/>
    <property type="evidence" value="ECO:0007669"/>
    <property type="project" value="UniProtKB-KW"/>
</dbReference>
<gene>
    <name evidence="9" type="ORF">Acy02nite_07760</name>
</gene>
<evidence type="ECO:0000256" key="4">
    <source>
        <dbReference type="ARBA" id="ARBA00023163"/>
    </source>
</evidence>
<evidence type="ECO:0000256" key="2">
    <source>
        <dbReference type="ARBA" id="ARBA00023015"/>
    </source>
</evidence>
<dbReference type="CDD" id="cd17535">
    <property type="entry name" value="REC_NarL-like"/>
    <property type="match status" value="1"/>
</dbReference>
<dbReference type="SMART" id="SM00421">
    <property type="entry name" value="HTH_LUXR"/>
    <property type="match status" value="1"/>
</dbReference>
<keyword evidence="4" id="KW-0804">Transcription</keyword>
<accession>A0A919IB89</accession>
<keyword evidence="2" id="KW-0805">Transcription regulation</keyword>